<evidence type="ECO:0000313" key="8">
    <source>
        <dbReference type="Proteomes" id="UP000027341"/>
    </source>
</evidence>
<feature type="transmembrane region" description="Helical" evidence="6">
    <location>
        <begin position="185"/>
        <end position="203"/>
    </location>
</feature>
<dbReference type="GO" id="GO:0022857">
    <property type="term" value="F:transmembrane transporter activity"/>
    <property type="evidence" value="ECO:0007669"/>
    <property type="project" value="InterPro"/>
</dbReference>
<keyword evidence="5 6" id="KW-0472">Membrane</keyword>
<evidence type="ECO:0000256" key="3">
    <source>
        <dbReference type="ARBA" id="ARBA00022692"/>
    </source>
</evidence>
<proteinExistence type="predicted"/>
<feature type="transmembrane region" description="Helical" evidence="6">
    <location>
        <begin position="399"/>
        <end position="419"/>
    </location>
</feature>
<dbReference type="InterPro" id="IPR050367">
    <property type="entry name" value="APC_superfamily"/>
</dbReference>
<evidence type="ECO:0000256" key="1">
    <source>
        <dbReference type="ARBA" id="ARBA00004651"/>
    </source>
</evidence>
<dbReference type="Gene3D" id="1.20.1740.10">
    <property type="entry name" value="Amino acid/polyamine transporter I"/>
    <property type="match status" value="1"/>
</dbReference>
<protein>
    <submittedName>
        <fullName evidence="7">Amino acid transporter</fullName>
    </submittedName>
</protein>
<feature type="transmembrane region" description="Helical" evidence="6">
    <location>
        <begin position="266"/>
        <end position="287"/>
    </location>
</feature>
<dbReference type="PANTHER" id="PTHR42770">
    <property type="entry name" value="AMINO ACID TRANSPORTER-RELATED"/>
    <property type="match status" value="1"/>
</dbReference>
<sequence length="433" mass="47110">MTEPVRSVSLLGALAIGIGGMVGGGIFAVLGEAVSLAHGATAVAFLVAGAVALLTSYAYAKLSVTFQSQGGTVVFIDKAFRHNILSSSMNFMLWLSYLVTISLYAVAFSSYAQTFFPNEHSNLLNHFFITLAILLPTLINWISAAFVSRSETFIVLIKVFLLVVIIVTGASFVDPKALDPHQWKAPFSIFVAGMIIFVAYEGFELIANSAEEIKDPERNLPRAFYGSILFVILLYVLIAIITVGAVPEAQLMQAKDYALALAAKPAMGQLGFTLVAVAALLATFSAINATIYGNARLGYIIAKEGNLPKFLEKEKRNQPFMATVATSVLSLLLANSISLNEIAIIGSASFLLVFLMVNLSALKLYDQIQGNRWIFFIAGMSSLAALITLLIHTYETQKVAVLIFFAFVLLSVSFEVLYGRWVRGHFFYRSYPL</sequence>
<dbReference type="AlphaFoldDB" id="A0A066ZQH4"/>
<feature type="transmembrane region" description="Helical" evidence="6">
    <location>
        <begin position="7"/>
        <end position="30"/>
    </location>
</feature>
<feature type="transmembrane region" description="Helical" evidence="6">
    <location>
        <begin position="343"/>
        <end position="361"/>
    </location>
</feature>
<dbReference type="PANTHER" id="PTHR42770:SF11">
    <property type="entry name" value="INNER MEMBRANE TRANSPORT PROTEIN YBAT"/>
    <property type="match status" value="1"/>
</dbReference>
<dbReference type="Pfam" id="PF13520">
    <property type="entry name" value="AA_permease_2"/>
    <property type="match status" value="1"/>
</dbReference>
<keyword evidence="4 6" id="KW-1133">Transmembrane helix</keyword>
<evidence type="ECO:0000256" key="2">
    <source>
        <dbReference type="ARBA" id="ARBA00022475"/>
    </source>
</evidence>
<accession>A0A066ZQH4</accession>
<dbReference type="PIRSF" id="PIRSF006060">
    <property type="entry name" value="AA_transporter"/>
    <property type="match status" value="1"/>
</dbReference>
<feature type="transmembrane region" description="Helical" evidence="6">
    <location>
        <begin position="319"/>
        <end position="337"/>
    </location>
</feature>
<keyword evidence="8" id="KW-1185">Reference proteome</keyword>
<evidence type="ECO:0000256" key="6">
    <source>
        <dbReference type="SAM" id="Phobius"/>
    </source>
</evidence>
<keyword evidence="2" id="KW-1003">Cell membrane</keyword>
<keyword evidence="3 6" id="KW-0812">Transmembrane</keyword>
<dbReference type="EMBL" id="JMIU01000001">
    <property type="protein sequence ID" value="KDN96063.1"/>
    <property type="molecule type" value="Genomic_DNA"/>
</dbReference>
<dbReference type="STRING" id="28885.EI16_07180"/>
<feature type="transmembrane region" description="Helical" evidence="6">
    <location>
        <begin position="91"/>
        <end position="111"/>
    </location>
</feature>
<feature type="transmembrane region" description="Helical" evidence="6">
    <location>
        <begin position="373"/>
        <end position="393"/>
    </location>
</feature>
<feature type="transmembrane region" description="Helical" evidence="6">
    <location>
        <begin position="36"/>
        <end position="60"/>
    </location>
</feature>
<reference evidence="7 8" key="1">
    <citation type="submission" date="2014-04" db="EMBL/GenBank/DDBJ databases">
        <title>Draft genome sequence of Hydrogenovibrio marinus MH-110, a model organism for aerobic H2 metabolism.</title>
        <authorList>
            <person name="Cha H.J."/>
            <person name="Jo B.H."/>
            <person name="Hwang B.H."/>
        </authorList>
    </citation>
    <scope>NUCLEOTIDE SEQUENCE [LARGE SCALE GENOMIC DNA]</scope>
    <source>
        <strain evidence="7 8">MH-110</strain>
    </source>
</reference>
<evidence type="ECO:0000313" key="7">
    <source>
        <dbReference type="EMBL" id="KDN96063.1"/>
    </source>
</evidence>
<gene>
    <name evidence="7" type="ORF">EI16_07180</name>
</gene>
<comment type="caution">
    <text evidence="7">The sequence shown here is derived from an EMBL/GenBank/DDBJ whole genome shotgun (WGS) entry which is preliminary data.</text>
</comment>
<evidence type="ECO:0000256" key="5">
    <source>
        <dbReference type="ARBA" id="ARBA00023136"/>
    </source>
</evidence>
<name>A0A066ZQH4_HYDMR</name>
<dbReference type="Proteomes" id="UP000027341">
    <property type="component" value="Unassembled WGS sequence"/>
</dbReference>
<feature type="transmembrane region" description="Helical" evidence="6">
    <location>
        <begin position="123"/>
        <end position="146"/>
    </location>
</feature>
<dbReference type="GO" id="GO:0005886">
    <property type="term" value="C:plasma membrane"/>
    <property type="evidence" value="ECO:0007669"/>
    <property type="project" value="UniProtKB-SubCell"/>
</dbReference>
<evidence type="ECO:0000256" key="4">
    <source>
        <dbReference type="ARBA" id="ARBA00022989"/>
    </source>
</evidence>
<dbReference type="RefSeq" id="WP_029911405.1">
    <property type="nucleotide sequence ID" value="NZ_AP020335.1"/>
</dbReference>
<comment type="subcellular location">
    <subcellularLocation>
        <location evidence="1">Cell membrane</location>
        <topology evidence="1">Multi-pass membrane protein</topology>
    </subcellularLocation>
</comment>
<dbReference type="InterPro" id="IPR002293">
    <property type="entry name" value="AA/rel_permease1"/>
</dbReference>
<organism evidence="7 8">
    <name type="scientific">Hydrogenovibrio marinus</name>
    <dbReference type="NCBI Taxonomy" id="28885"/>
    <lineage>
        <taxon>Bacteria</taxon>
        <taxon>Pseudomonadati</taxon>
        <taxon>Pseudomonadota</taxon>
        <taxon>Gammaproteobacteria</taxon>
        <taxon>Thiotrichales</taxon>
        <taxon>Piscirickettsiaceae</taxon>
        <taxon>Hydrogenovibrio</taxon>
    </lineage>
</organism>
<feature type="transmembrane region" description="Helical" evidence="6">
    <location>
        <begin position="153"/>
        <end position="173"/>
    </location>
</feature>
<feature type="transmembrane region" description="Helical" evidence="6">
    <location>
        <begin position="224"/>
        <end position="246"/>
    </location>
</feature>